<feature type="domain" description="GB1/RHD3-type G" evidence="10">
    <location>
        <begin position="48"/>
        <end position="260"/>
    </location>
</feature>
<evidence type="ECO:0000256" key="4">
    <source>
        <dbReference type="ARBA" id="ARBA00022824"/>
    </source>
</evidence>
<sequence>MASNTPQQAPLVNGHAETSTRVQIIDEDKKFNADLSKWIDKWGLHNAGFDYDVVAVFGSQSTGKSTLLNKLFGTTFDVMDETQRRQTTKGIWMCRAEDLPVLVMDVEGTDGRERGEDQDFERKSALFSLASSQVLLVNLWEHQIGLYQGANMALLKTVIEVNLSLFGKTDQRTLLLFVIRDHVGATPLANLSATLTADIERIWASVSKPEGLESRILTDYFDLSFVGLAHKVLMPDKFDADVKALRARFTFGPDGFFNERYRRRIPADGVGVYMESIWEQVSSNKDLDLPTQQELLAQFRCDEISKAAFEAFSLRAKEGRRNVEGGKVVPNLGGMMRDWKTEALRQFDAEASRYHAGVYNSKREDLITAIHAYLQPLFLAQLKNLHKSALALFKIRLEEGLKKDGYDFASVVSDARTKAETGFAEGAAEASIQDADWDYDLELRQLDEELTSLAALSKSDEMKKMVNNIERMFKRDIGEKVDLELGRPGPKMWDAVLTTYLDALKKAEQTYIKKAKSFNSSQDEDDKALLTLRRRAWRALKVKVDEHTTDTLLLSKLRASFEEKFRYDENGVPRVWGRNDDIDGLFRKARDETVELVAVYSRIKPTDPSLMPALASEEDASGIDGSDEPFDFEDSLHILSEAKQVDITSKFRRDADAYFVEAKRSIVSSVAQIPYWVYGIILLLGWNEAMFVLFHPVYLFTIVMAAAAAYAIFQLNLAGPLFQISRTVTNEVQRQAHSRLKEYFAEPPTAVSEGLRQRRLASDTELKEK</sequence>
<dbReference type="InterPro" id="IPR008803">
    <property type="entry name" value="RHD3/Sey1"/>
</dbReference>
<dbReference type="GO" id="GO:0016320">
    <property type="term" value="P:endoplasmic reticulum membrane fusion"/>
    <property type="evidence" value="ECO:0007669"/>
    <property type="project" value="TreeGrafter"/>
</dbReference>
<evidence type="ECO:0000256" key="7">
    <source>
        <dbReference type="ARBA" id="ARBA00023136"/>
    </source>
</evidence>
<dbReference type="Pfam" id="PF20428">
    <property type="entry name" value="Sey1_3HB"/>
    <property type="match status" value="1"/>
</dbReference>
<comment type="similarity">
    <text evidence="8">Belongs to the TRAFAC class dynamin-like GTPase superfamily. GB1/RHD3 GTPase family. RHD3 subfamily.</text>
</comment>
<evidence type="ECO:0000256" key="9">
    <source>
        <dbReference type="SAM" id="Phobius"/>
    </source>
</evidence>
<evidence type="ECO:0000313" key="11">
    <source>
        <dbReference type="EMBL" id="KZO92530.1"/>
    </source>
</evidence>
<keyword evidence="5 8" id="KW-1133">Transmembrane helix</keyword>
<dbReference type="Proteomes" id="UP000076738">
    <property type="component" value="Unassembled WGS sequence"/>
</dbReference>
<dbReference type="GO" id="GO:0005789">
    <property type="term" value="C:endoplasmic reticulum membrane"/>
    <property type="evidence" value="ECO:0007669"/>
    <property type="project" value="UniProtKB-SubCell"/>
</dbReference>
<feature type="topological domain" description="Lumenal" evidence="8">
    <location>
        <begin position="694"/>
        <end position="696"/>
    </location>
</feature>
<comment type="subcellular location">
    <subcellularLocation>
        <location evidence="8">Endoplasmic reticulum membrane</location>
        <topology evidence="8">Multi-pass membrane protein</topology>
    </subcellularLocation>
    <text evidence="8">Enriched in the cortical ER. Concentrated in punctae along the ER tubules.</text>
</comment>
<dbReference type="PROSITE" id="PS51715">
    <property type="entry name" value="G_GB1_RHD3"/>
    <property type="match status" value="1"/>
</dbReference>
<keyword evidence="6 8" id="KW-0342">GTP-binding</keyword>
<feature type="transmembrane region" description="Helical" evidence="9">
    <location>
        <begin position="692"/>
        <end position="713"/>
    </location>
</feature>
<dbReference type="OrthoDB" id="1597724at2759"/>
<keyword evidence="4 8" id="KW-0256">Endoplasmic reticulum</keyword>
<dbReference type="SUPFAM" id="SSF52540">
    <property type="entry name" value="P-loop containing nucleoside triphosphate hydrolases"/>
    <property type="match status" value="1"/>
</dbReference>
<evidence type="ECO:0000313" key="12">
    <source>
        <dbReference type="Proteomes" id="UP000076738"/>
    </source>
</evidence>
<feature type="topological domain" description="Cytoplasmic" evidence="8">
    <location>
        <begin position="718"/>
        <end position="769"/>
    </location>
</feature>
<feature type="transmembrane region" description="Helical" evidence="9">
    <location>
        <begin position="666"/>
        <end position="686"/>
    </location>
</feature>
<organism evidence="11 12">
    <name type="scientific">Calocera viscosa (strain TUFC12733)</name>
    <dbReference type="NCBI Taxonomy" id="1330018"/>
    <lineage>
        <taxon>Eukaryota</taxon>
        <taxon>Fungi</taxon>
        <taxon>Dikarya</taxon>
        <taxon>Basidiomycota</taxon>
        <taxon>Agaricomycotina</taxon>
        <taxon>Dacrymycetes</taxon>
        <taxon>Dacrymycetales</taxon>
        <taxon>Dacrymycetaceae</taxon>
        <taxon>Calocera</taxon>
    </lineage>
</organism>
<dbReference type="Gene3D" id="3.40.50.300">
    <property type="entry name" value="P-loop containing nucleotide triphosphate hydrolases"/>
    <property type="match status" value="1"/>
</dbReference>
<dbReference type="CDD" id="cd01851">
    <property type="entry name" value="GBP"/>
    <property type="match status" value="1"/>
</dbReference>
<feature type="topological domain" description="Cytoplasmic" evidence="8">
    <location>
        <begin position="1"/>
        <end position="672"/>
    </location>
</feature>
<dbReference type="InterPro" id="IPR046758">
    <property type="entry name" value="Sey1/RHD3-like_3HB"/>
</dbReference>
<dbReference type="AlphaFoldDB" id="A0A167ID72"/>
<dbReference type="GO" id="GO:0003924">
    <property type="term" value="F:GTPase activity"/>
    <property type="evidence" value="ECO:0007669"/>
    <property type="project" value="UniProtKB-UniRule"/>
</dbReference>
<gene>
    <name evidence="8" type="primary">SEY1</name>
    <name evidence="11" type="ORF">CALVIDRAFT_540803</name>
</gene>
<evidence type="ECO:0000256" key="6">
    <source>
        <dbReference type="ARBA" id="ARBA00023134"/>
    </source>
</evidence>
<evidence type="ECO:0000256" key="3">
    <source>
        <dbReference type="ARBA" id="ARBA00022801"/>
    </source>
</evidence>
<proteinExistence type="inferred from homology"/>
<keyword evidence="2 8" id="KW-0547">Nucleotide-binding</keyword>
<evidence type="ECO:0000256" key="1">
    <source>
        <dbReference type="ARBA" id="ARBA00022692"/>
    </source>
</evidence>
<dbReference type="PANTHER" id="PTHR45923">
    <property type="entry name" value="PROTEIN SEY1"/>
    <property type="match status" value="1"/>
</dbReference>
<evidence type="ECO:0000256" key="5">
    <source>
        <dbReference type="ARBA" id="ARBA00022989"/>
    </source>
</evidence>
<evidence type="ECO:0000256" key="8">
    <source>
        <dbReference type="HAMAP-Rule" id="MF_03109"/>
    </source>
</evidence>
<dbReference type="EMBL" id="KV417309">
    <property type="protein sequence ID" value="KZO92530.1"/>
    <property type="molecule type" value="Genomic_DNA"/>
</dbReference>
<dbReference type="InterPro" id="IPR030386">
    <property type="entry name" value="G_GB1_RHD3_dom"/>
</dbReference>
<name>A0A167ID72_CALVF</name>
<evidence type="ECO:0000259" key="10">
    <source>
        <dbReference type="PROSITE" id="PS51715"/>
    </source>
</evidence>
<keyword evidence="12" id="KW-1185">Reference proteome</keyword>
<reference evidence="11 12" key="1">
    <citation type="journal article" date="2016" name="Mol. Biol. Evol.">
        <title>Comparative Genomics of Early-Diverging Mushroom-Forming Fungi Provides Insights into the Origins of Lignocellulose Decay Capabilities.</title>
        <authorList>
            <person name="Nagy L.G."/>
            <person name="Riley R."/>
            <person name="Tritt A."/>
            <person name="Adam C."/>
            <person name="Daum C."/>
            <person name="Floudas D."/>
            <person name="Sun H."/>
            <person name="Yadav J.S."/>
            <person name="Pangilinan J."/>
            <person name="Larsson K.H."/>
            <person name="Matsuura K."/>
            <person name="Barry K."/>
            <person name="Labutti K."/>
            <person name="Kuo R."/>
            <person name="Ohm R.A."/>
            <person name="Bhattacharya S.S."/>
            <person name="Shirouzu T."/>
            <person name="Yoshinaga Y."/>
            <person name="Martin F.M."/>
            <person name="Grigoriev I.V."/>
            <person name="Hibbett D.S."/>
        </authorList>
    </citation>
    <scope>NUCLEOTIDE SEQUENCE [LARGE SCALE GENOMIC DNA]</scope>
    <source>
        <strain evidence="11 12">TUFC12733</strain>
    </source>
</reference>
<keyword evidence="1 8" id="KW-0812">Transmembrane</keyword>
<dbReference type="GO" id="GO:0005525">
    <property type="term" value="F:GTP binding"/>
    <property type="evidence" value="ECO:0007669"/>
    <property type="project" value="UniProtKB-UniRule"/>
</dbReference>
<dbReference type="InterPro" id="IPR027417">
    <property type="entry name" value="P-loop_NTPase"/>
</dbReference>
<keyword evidence="3 8" id="KW-0378">Hydrolase</keyword>
<accession>A0A167ID72</accession>
<evidence type="ECO:0000256" key="2">
    <source>
        <dbReference type="ARBA" id="ARBA00022741"/>
    </source>
</evidence>
<dbReference type="STRING" id="1330018.A0A167ID72"/>
<dbReference type="PANTHER" id="PTHR45923:SF2">
    <property type="entry name" value="PROTEIN SEY1"/>
    <property type="match status" value="1"/>
</dbReference>
<keyword evidence="7 8" id="KW-0472">Membrane</keyword>
<dbReference type="Pfam" id="PF05879">
    <property type="entry name" value="RHD3_GTPase"/>
    <property type="match status" value="1"/>
</dbReference>
<dbReference type="HAMAP" id="MF_03109">
    <property type="entry name" value="Sey1"/>
    <property type="match status" value="1"/>
</dbReference>
<feature type="binding site" evidence="8">
    <location>
        <begin position="58"/>
        <end position="65"/>
    </location>
    <ligand>
        <name>GTP</name>
        <dbReference type="ChEBI" id="CHEBI:37565"/>
    </ligand>
</feature>
<protein>
    <submittedName>
        <fullName evidence="11">Root hair defective 3 GTP-binding protein</fullName>
    </submittedName>
</protein>
<dbReference type="FunFam" id="3.40.50.300:FF:000727">
    <property type="entry name" value="Protein SEY1 homolog"/>
    <property type="match status" value="1"/>
</dbReference>